<gene>
    <name evidence="1" type="ORF">METZ01_LOCUS507045</name>
</gene>
<feature type="non-terminal residue" evidence="1">
    <location>
        <position position="1"/>
    </location>
</feature>
<protein>
    <submittedName>
        <fullName evidence="1">Uncharacterized protein</fullName>
    </submittedName>
</protein>
<evidence type="ECO:0000313" key="1">
    <source>
        <dbReference type="EMBL" id="SVE54191.1"/>
    </source>
</evidence>
<proteinExistence type="predicted"/>
<dbReference type="InterPro" id="IPR043129">
    <property type="entry name" value="ATPase_NBD"/>
</dbReference>
<accession>A0A383EBU4</accession>
<dbReference type="EMBL" id="UINC01224530">
    <property type="protein sequence ID" value="SVE54191.1"/>
    <property type="molecule type" value="Genomic_DNA"/>
</dbReference>
<name>A0A383EBU4_9ZZZZ</name>
<organism evidence="1">
    <name type="scientific">marine metagenome</name>
    <dbReference type="NCBI Taxonomy" id="408172"/>
    <lineage>
        <taxon>unclassified sequences</taxon>
        <taxon>metagenomes</taxon>
        <taxon>ecological metagenomes</taxon>
    </lineage>
</organism>
<dbReference type="SUPFAM" id="SSF53067">
    <property type="entry name" value="Actin-like ATPase domain"/>
    <property type="match status" value="1"/>
</dbReference>
<reference evidence="1" key="1">
    <citation type="submission" date="2018-05" db="EMBL/GenBank/DDBJ databases">
        <authorList>
            <person name="Lanie J.A."/>
            <person name="Ng W.-L."/>
            <person name="Kazmierczak K.M."/>
            <person name="Andrzejewski T.M."/>
            <person name="Davidsen T.M."/>
            <person name="Wayne K.J."/>
            <person name="Tettelin H."/>
            <person name="Glass J.I."/>
            <person name="Rusch D."/>
            <person name="Podicherti R."/>
            <person name="Tsui H.-C.T."/>
            <person name="Winkler M.E."/>
        </authorList>
    </citation>
    <scope>NUCLEOTIDE SEQUENCE</scope>
</reference>
<dbReference type="Gene3D" id="3.30.420.40">
    <property type="match status" value="2"/>
</dbReference>
<sequence length="171" mass="18414">LCHSLGIPLWAVSSLRAGAISMDFDSDGPITTSLQEQIDIPDQEGASESSQSQCVLFDARENRVYAACYRPMLSGDLETIMAPHSTTIEKILLCCDSTTIFAGGGAQRHSDQIYAAGFQVAPPPAGVPTAAALHKIAMNSPKDFRVTDISVWEPQYLRVSSAERLLKEKGS</sequence>
<dbReference type="AlphaFoldDB" id="A0A383EBU4"/>